<dbReference type="EMBL" id="AAMO01000005">
    <property type="protein sequence ID" value="EAQ03024.1"/>
    <property type="molecule type" value="Genomic_DNA"/>
</dbReference>
<organism evidence="1 2">
    <name type="scientific">Pseudooceanicola batsensis (strain ATCC BAA-863 / DSM 15984 / KCTC 12145 / HTCC2597)</name>
    <name type="common">Oceanicola batsensis</name>
    <dbReference type="NCBI Taxonomy" id="252305"/>
    <lineage>
        <taxon>Bacteria</taxon>
        <taxon>Pseudomonadati</taxon>
        <taxon>Pseudomonadota</taxon>
        <taxon>Alphaproteobacteria</taxon>
        <taxon>Rhodobacterales</taxon>
        <taxon>Paracoccaceae</taxon>
        <taxon>Pseudooceanicola</taxon>
    </lineage>
</organism>
<name>A3TXZ0_PSEBH</name>
<protein>
    <recommendedName>
        <fullName evidence="3">Apple domain-containing protein</fullName>
    </recommendedName>
</protein>
<gene>
    <name evidence="1" type="ORF">OB2597_12808</name>
</gene>
<evidence type="ECO:0000313" key="2">
    <source>
        <dbReference type="Proteomes" id="UP000004318"/>
    </source>
</evidence>
<comment type="caution">
    <text evidence="1">The sequence shown here is derived from an EMBL/GenBank/DDBJ whole genome shotgun (WGS) entry which is preliminary data.</text>
</comment>
<dbReference type="Proteomes" id="UP000004318">
    <property type="component" value="Unassembled WGS sequence"/>
</dbReference>
<sequence>MEFSIERLDLRPIREPTLHITAIGEIVAGDTEKLRAALEAADTSDVRDVLFMFDSPGGSLMESLELGGFIADIPAIVSAEVGSSDLPNAVCASACVYAYLAADYRYLPEGARIGIHQFGLYDSDLDGQQGAALGQALSGILSEYLRSHRVEPELFEAISVIEHDDILWVPRRDLEAWRVVTNGIYDERAEYINVNGDIALRLSQIASTGDSFLTLFCTDAGTAGVADLHEPALAAYDAFEIAINGTWHPVQTWDVVERSNMRGRIVFEVPPRLAVAVATARKIGARVVAPSGDIFFGFQQTLRDERLAELVRGCPFAQTPQPARPSMVELPGTDFLGSDLTTDGIRGISFARCKQICLEYAQCRAVSYVQSSSWCWPKSRAAGRRATSGVISAYQR</sequence>
<dbReference type="Gene3D" id="3.50.4.10">
    <property type="entry name" value="Hepatocyte Growth Factor"/>
    <property type="match status" value="1"/>
</dbReference>
<dbReference type="SUPFAM" id="SSF52096">
    <property type="entry name" value="ClpP/crotonase"/>
    <property type="match status" value="1"/>
</dbReference>
<dbReference type="InterPro" id="IPR029045">
    <property type="entry name" value="ClpP/crotonase-like_dom_sf"/>
</dbReference>
<proteinExistence type="predicted"/>
<dbReference type="Gene3D" id="3.90.226.10">
    <property type="entry name" value="2-enoyl-CoA Hydratase, Chain A, domain 1"/>
    <property type="match status" value="1"/>
</dbReference>
<dbReference type="eggNOG" id="COG3904">
    <property type="taxonomic scope" value="Bacteria"/>
</dbReference>
<accession>A3TXZ0</accession>
<reference evidence="1 2" key="1">
    <citation type="journal article" date="2010" name="J. Bacteriol.">
        <title>Genome sequences of Oceanicola granulosus HTCC2516(T) and Oceanicola batsensis HTCC2597(TDelta).</title>
        <authorList>
            <person name="Thrash J.C."/>
            <person name="Cho J.C."/>
            <person name="Vergin K.L."/>
            <person name="Giovannoni S.J."/>
        </authorList>
    </citation>
    <scope>NUCLEOTIDE SEQUENCE [LARGE SCALE GENOMIC DNA]</scope>
    <source>
        <strain evidence="2">ATCC BAA-863 / DSM 15984 / KCTC 12145 / HTCC2597</strain>
    </source>
</reference>
<dbReference type="STRING" id="252305.OB2597_12808"/>
<dbReference type="HOGENOM" id="CLU_696047_0_0_5"/>
<keyword evidence="2" id="KW-1185">Reference proteome</keyword>
<dbReference type="AlphaFoldDB" id="A3TXZ0"/>
<evidence type="ECO:0000313" key="1">
    <source>
        <dbReference type="EMBL" id="EAQ03024.1"/>
    </source>
</evidence>
<evidence type="ECO:0008006" key="3">
    <source>
        <dbReference type="Google" id="ProtNLM"/>
    </source>
</evidence>